<comment type="caution">
    <text evidence="1">The sequence shown here is derived from an EMBL/GenBank/DDBJ whole genome shotgun (WGS) entry which is preliminary data.</text>
</comment>
<gene>
    <name evidence="1" type="ORF">FHX71_001573</name>
</gene>
<accession>A0A7W3J7D2</accession>
<evidence type="ECO:0000313" key="2">
    <source>
        <dbReference type="Proteomes" id="UP000540568"/>
    </source>
</evidence>
<protein>
    <recommendedName>
        <fullName evidence="3">Helix-turn-helix protein</fullName>
    </recommendedName>
</protein>
<reference evidence="1 2" key="1">
    <citation type="submission" date="2020-07" db="EMBL/GenBank/DDBJ databases">
        <title>Sequencing the genomes of 1000 actinobacteria strains.</title>
        <authorList>
            <person name="Klenk H.-P."/>
        </authorList>
    </citation>
    <scope>NUCLEOTIDE SEQUENCE [LARGE SCALE GENOMIC DNA]</scope>
    <source>
        <strain evidence="1 2">DSM 44121</strain>
    </source>
</reference>
<dbReference type="EMBL" id="JACGWV010000001">
    <property type="protein sequence ID" value="MBA8807631.1"/>
    <property type="molecule type" value="Genomic_DNA"/>
</dbReference>
<dbReference type="RefSeq" id="WP_182615173.1">
    <property type="nucleotide sequence ID" value="NZ_BAAATF010000007.1"/>
</dbReference>
<dbReference type="InterPro" id="IPR027910">
    <property type="entry name" value="YdiL_sf"/>
</dbReference>
<organism evidence="1 2">
    <name type="scientific">Promicromonospora sukumoe</name>
    <dbReference type="NCBI Taxonomy" id="88382"/>
    <lineage>
        <taxon>Bacteria</taxon>
        <taxon>Bacillati</taxon>
        <taxon>Actinomycetota</taxon>
        <taxon>Actinomycetes</taxon>
        <taxon>Micrococcales</taxon>
        <taxon>Promicromonosporaceae</taxon>
        <taxon>Promicromonospora</taxon>
    </lineage>
</organism>
<evidence type="ECO:0008006" key="3">
    <source>
        <dbReference type="Google" id="ProtNLM"/>
    </source>
</evidence>
<dbReference type="GO" id="GO:0003677">
    <property type="term" value="F:DNA binding"/>
    <property type="evidence" value="ECO:0007669"/>
    <property type="project" value="InterPro"/>
</dbReference>
<dbReference type="Proteomes" id="UP000540568">
    <property type="component" value="Unassembled WGS sequence"/>
</dbReference>
<dbReference type="InterPro" id="IPR010982">
    <property type="entry name" value="Lambda_DNA-bd_dom_sf"/>
</dbReference>
<dbReference type="SUPFAM" id="SSF47413">
    <property type="entry name" value="lambda repressor-like DNA-binding domains"/>
    <property type="match status" value="1"/>
</dbReference>
<dbReference type="AlphaFoldDB" id="A0A7W3J7D2"/>
<keyword evidence="2" id="KW-1185">Reference proteome</keyword>
<sequence>MSDGQLRRMTGSEVWCAREALGLERSDLGRLLGNRAEIVRDWERGKLNVPFRVREQMDELEAITAKEVERLTADLRQMPQPVVVVYSDKEPQPPAVARFGVRWWRTVAARAAGNVPGTRIGTTSEIDSIGHES</sequence>
<proteinExistence type="predicted"/>
<dbReference type="Gene3D" id="1.10.3100.10">
    <property type="entry name" value="Putative cytoplasmic protein"/>
    <property type="match status" value="1"/>
</dbReference>
<evidence type="ECO:0000313" key="1">
    <source>
        <dbReference type="EMBL" id="MBA8807631.1"/>
    </source>
</evidence>
<name>A0A7W3J7D2_9MICO</name>